<feature type="transmembrane region" description="Helical" evidence="2">
    <location>
        <begin position="36"/>
        <end position="55"/>
    </location>
</feature>
<accession>A0ABW6GM30</accession>
<feature type="transmembrane region" description="Helical" evidence="2">
    <location>
        <begin position="7"/>
        <end position="30"/>
    </location>
</feature>
<comment type="caution">
    <text evidence="3">The sequence shown here is derived from an EMBL/GenBank/DDBJ whole genome shotgun (WGS) entry which is preliminary data.</text>
</comment>
<dbReference type="EMBL" id="JBHYPX010000031">
    <property type="protein sequence ID" value="MFE1353613.1"/>
    <property type="molecule type" value="Genomic_DNA"/>
</dbReference>
<keyword evidence="4" id="KW-1185">Reference proteome</keyword>
<proteinExistence type="predicted"/>
<protein>
    <submittedName>
        <fullName evidence="3">Uncharacterized protein</fullName>
    </submittedName>
</protein>
<keyword evidence="2" id="KW-0472">Membrane</keyword>
<evidence type="ECO:0000313" key="4">
    <source>
        <dbReference type="Proteomes" id="UP001599542"/>
    </source>
</evidence>
<evidence type="ECO:0000256" key="1">
    <source>
        <dbReference type="SAM" id="MobiDB-lite"/>
    </source>
</evidence>
<evidence type="ECO:0000313" key="3">
    <source>
        <dbReference type="EMBL" id="MFE1353613.1"/>
    </source>
</evidence>
<reference evidence="3 4" key="1">
    <citation type="submission" date="2024-09" db="EMBL/GenBank/DDBJ databases">
        <title>The Natural Products Discovery Center: Release of the First 8490 Sequenced Strains for Exploring Actinobacteria Biosynthetic Diversity.</title>
        <authorList>
            <person name="Kalkreuter E."/>
            <person name="Kautsar S.A."/>
            <person name="Yang D."/>
            <person name="Bader C.D."/>
            <person name="Teijaro C.N."/>
            <person name="Fluegel L."/>
            <person name="Davis C.M."/>
            <person name="Simpson J.R."/>
            <person name="Lauterbach L."/>
            <person name="Steele A.D."/>
            <person name="Gui C."/>
            <person name="Meng S."/>
            <person name="Li G."/>
            <person name="Viehrig K."/>
            <person name="Ye F."/>
            <person name="Su P."/>
            <person name="Kiefer A.F."/>
            <person name="Nichols A."/>
            <person name="Cepeda A.J."/>
            <person name="Yan W."/>
            <person name="Fan B."/>
            <person name="Jiang Y."/>
            <person name="Adhikari A."/>
            <person name="Zheng C.-J."/>
            <person name="Schuster L."/>
            <person name="Cowan T.M."/>
            <person name="Smanski M.J."/>
            <person name="Chevrette M.G."/>
            <person name="De Carvalho L.P.S."/>
            <person name="Shen B."/>
        </authorList>
    </citation>
    <scope>NUCLEOTIDE SEQUENCE [LARGE SCALE GENOMIC DNA]</scope>
    <source>
        <strain evidence="3 4">NPDC058753</strain>
    </source>
</reference>
<keyword evidence="2" id="KW-0812">Transmembrane</keyword>
<evidence type="ECO:0000256" key="2">
    <source>
        <dbReference type="SAM" id="Phobius"/>
    </source>
</evidence>
<gene>
    <name evidence="3" type="ORF">ACFW6T_16665</name>
</gene>
<organism evidence="3 4">
    <name type="scientific">Kitasatospora phosalacinea</name>
    <dbReference type="NCBI Taxonomy" id="2065"/>
    <lineage>
        <taxon>Bacteria</taxon>
        <taxon>Bacillati</taxon>
        <taxon>Actinomycetota</taxon>
        <taxon>Actinomycetes</taxon>
        <taxon>Kitasatosporales</taxon>
        <taxon>Streptomycetaceae</taxon>
        <taxon>Kitasatospora</taxon>
    </lineage>
</organism>
<sequence>MSGRTQKWIGIGTGSAVTVALVCYFAAVGLDEADKLASVLGLLLGIASFVIGWLGHTREATAGQSVQNASVGGGITQISGTQGSVRIQRRGVFSAPSSPSPSPTAAGAPENGQAVGGSSVGGHVEQVSDTGGDVHIEQEP</sequence>
<dbReference type="RefSeq" id="WP_380321241.1">
    <property type="nucleotide sequence ID" value="NZ_JBHYPW010000013.1"/>
</dbReference>
<keyword evidence="2" id="KW-1133">Transmembrane helix</keyword>
<dbReference type="Proteomes" id="UP001599542">
    <property type="component" value="Unassembled WGS sequence"/>
</dbReference>
<name>A0ABW6GM30_9ACTN</name>
<feature type="region of interest" description="Disordered" evidence="1">
    <location>
        <begin position="91"/>
        <end position="140"/>
    </location>
</feature>